<dbReference type="Proteomes" id="UP001239111">
    <property type="component" value="Chromosome 1"/>
</dbReference>
<reference evidence="1" key="1">
    <citation type="submission" date="2023-04" db="EMBL/GenBank/DDBJ databases">
        <title>A chromosome-level genome assembly of the parasitoid wasp Eretmocerus hayati.</title>
        <authorList>
            <person name="Zhong Y."/>
            <person name="Liu S."/>
            <person name="Liu Y."/>
        </authorList>
    </citation>
    <scope>NUCLEOTIDE SEQUENCE</scope>
    <source>
        <strain evidence="1">ZJU_SS_LIU_2023</strain>
    </source>
</reference>
<comment type="caution">
    <text evidence="1">The sequence shown here is derived from an EMBL/GenBank/DDBJ whole genome shotgun (WGS) entry which is preliminary data.</text>
</comment>
<accession>A0ACC2PYW2</accession>
<name>A0ACC2PYW2_9HYME</name>
<protein>
    <submittedName>
        <fullName evidence="1">Uncharacterized protein</fullName>
    </submittedName>
</protein>
<dbReference type="EMBL" id="CM056741">
    <property type="protein sequence ID" value="KAJ8688126.1"/>
    <property type="molecule type" value="Genomic_DNA"/>
</dbReference>
<evidence type="ECO:0000313" key="1">
    <source>
        <dbReference type="EMBL" id="KAJ8688126.1"/>
    </source>
</evidence>
<keyword evidence="2" id="KW-1185">Reference proteome</keyword>
<gene>
    <name evidence="1" type="ORF">QAD02_023921</name>
</gene>
<proteinExistence type="predicted"/>
<sequence length="647" mass="72899">MESRHPMKLRSGKVSRPNKDSKHPVDNKRESSKLKDRQLLEAVCRSSPSIECDAREKVRVLAKIRRLLRAGADPNYTIKDNKIDDDYLGRYSCLHYVVFFWSEDAEMTKKIIDLLLSAGADPNIVDHDQAGADVKAADSDGWTSLHYACQHGDIKTVKLLIENGAQIDVVDKDGFSLLFPAVRSENVEVVRLLIDAGLDVNKNDFDDDELQCLNHTTPLHAAVERGNVEIVKLLLERGADPKAVDIYGNCPLSSGIILKCKNCYPLLKLMLSHGLDMYYSDRSCNAPSSLFAKLVWNNKVAETRFLLEQGLDLSRYIPRAPKDFSPLHVAIEKSSNSGEMLSLLLEYGSKGLLDIEYENEDLESPLFVAASKGYFQCIKALIEFGADVNHGNCYNSSPLNAAAMSGLENINSNSSENDWESDQESSSETNSFTVEPDPKDYTQCIRLLVEAGAKIGNILSRLIPPHMVDIVDANADDSIRDYTYQREKVELHLDTAKCIVKYRALYENRTPSVAEPIENGNMSKSVKVQTFYKSCKSEIALLQDSPLHSTITYYDMLVADDDFHKRIRDDRVYEAFDREHVIDCFSIYSVDLLERFQEVDATHKIWEKSVSQMSQFLELDADSYYLVLQNILSRLSDNDLIALIASQ</sequence>
<organism evidence="1 2">
    <name type="scientific">Eretmocerus hayati</name>
    <dbReference type="NCBI Taxonomy" id="131215"/>
    <lineage>
        <taxon>Eukaryota</taxon>
        <taxon>Metazoa</taxon>
        <taxon>Ecdysozoa</taxon>
        <taxon>Arthropoda</taxon>
        <taxon>Hexapoda</taxon>
        <taxon>Insecta</taxon>
        <taxon>Pterygota</taxon>
        <taxon>Neoptera</taxon>
        <taxon>Endopterygota</taxon>
        <taxon>Hymenoptera</taxon>
        <taxon>Apocrita</taxon>
        <taxon>Proctotrupomorpha</taxon>
        <taxon>Chalcidoidea</taxon>
        <taxon>Aphelinidae</taxon>
        <taxon>Aphelininae</taxon>
        <taxon>Eretmocerus</taxon>
    </lineage>
</organism>
<evidence type="ECO:0000313" key="2">
    <source>
        <dbReference type="Proteomes" id="UP001239111"/>
    </source>
</evidence>